<dbReference type="Proteomes" id="UP000265520">
    <property type="component" value="Unassembled WGS sequence"/>
</dbReference>
<dbReference type="AlphaFoldDB" id="A0A392TUT6"/>
<dbReference type="EMBL" id="LXQA010648302">
    <property type="protein sequence ID" value="MCI64050.1"/>
    <property type="molecule type" value="Genomic_DNA"/>
</dbReference>
<organism evidence="1 2">
    <name type="scientific">Trifolium medium</name>
    <dbReference type="NCBI Taxonomy" id="97028"/>
    <lineage>
        <taxon>Eukaryota</taxon>
        <taxon>Viridiplantae</taxon>
        <taxon>Streptophyta</taxon>
        <taxon>Embryophyta</taxon>
        <taxon>Tracheophyta</taxon>
        <taxon>Spermatophyta</taxon>
        <taxon>Magnoliopsida</taxon>
        <taxon>eudicotyledons</taxon>
        <taxon>Gunneridae</taxon>
        <taxon>Pentapetalae</taxon>
        <taxon>rosids</taxon>
        <taxon>fabids</taxon>
        <taxon>Fabales</taxon>
        <taxon>Fabaceae</taxon>
        <taxon>Papilionoideae</taxon>
        <taxon>50 kb inversion clade</taxon>
        <taxon>NPAAA clade</taxon>
        <taxon>Hologalegina</taxon>
        <taxon>IRL clade</taxon>
        <taxon>Trifolieae</taxon>
        <taxon>Trifolium</taxon>
    </lineage>
</organism>
<evidence type="ECO:0000313" key="1">
    <source>
        <dbReference type="EMBL" id="MCI64050.1"/>
    </source>
</evidence>
<protein>
    <submittedName>
        <fullName evidence="1">Uncharacterized protein</fullName>
    </submittedName>
</protein>
<reference evidence="1 2" key="1">
    <citation type="journal article" date="2018" name="Front. Plant Sci.">
        <title>Red Clover (Trifolium pratense) and Zigzag Clover (T. medium) - A Picture of Genomic Similarities and Differences.</title>
        <authorList>
            <person name="Dluhosova J."/>
            <person name="Istvanek J."/>
            <person name="Nedelnik J."/>
            <person name="Repkova J."/>
        </authorList>
    </citation>
    <scope>NUCLEOTIDE SEQUENCE [LARGE SCALE GENOMIC DNA]</scope>
    <source>
        <strain evidence="2">cv. 10/8</strain>
        <tissue evidence="1">Leaf</tissue>
    </source>
</reference>
<proteinExistence type="predicted"/>
<evidence type="ECO:0000313" key="2">
    <source>
        <dbReference type="Proteomes" id="UP000265520"/>
    </source>
</evidence>
<comment type="caution">
    <text evidence="1">The sequence shown here is derived from an EMBL/GenBank/DDBJ whole genome shotgun (WGS) entry which is preliminary data.</text>
</comment>
<sequence>MQGIPNVIRRKIWLQASGPGPKNRKYGFGKLASNIRYDDLLHVPTPEERCRPAVLPPEAHE</sequence>
<name>A0A392TUT6_9FABA</name>
<feature type="non-terminal residue" evidence="1">
    <location>
        <position position="61"/>
    </location>
</feature>
<accession>A0A392TUT6</accession>
<keyword evidence="2" id="KW-1185">Reference proteome</keyword>